<feature type="transmembrane region" description="Helical" evidence="2">
    <location>
        <begin position="329"/>
        <end position="349"/>
    </location>
</feature>
<dbReference type="PANTHER" id="PTHR37312">
    <property type="entry name" value="MEMBRANE-BOUND ACYLTRANSFERASE YKRP-RELATED"/>
    <property type="match status" value="1"/>
</dbReference>
<evidence type="ECO:0000313" key="5">
    <source>
        <dbReference type="Proteomes" id="UP000622166"/>
    </source>
</evidence>
<comment type="caution">
    <text evidence="4">The sequence shown here is derived from an EMBL/GenBank/DDBJ whole genome shotgun (WGS) entry which is preliminary data.</text>
</comment>
<name>A0A918PD04_9ACTN</name>
<evidence type="ECO:0000256" key="2">
    <source>
        <dbReference type="SAM" id="Phobius"/>
    </source>
</evidence>
<feature type="region of interest" description="Disordered" evidence="1">
    <location>
        <begin position="23"/>
        <end position="78"/>
    </location>
</feature>
<accession>A0A918PD04</accession>
<gene>
    <name evidence="4" type="ORF">GCM10010365_19710</name>
</gene>
<feature type="compositionally biased region" description="Low complexity" evidence="1">
    <location>
        <begin position="48"/>
        <end position="67"/>
    </location>
</feature>
<reference evidence="4" key="1">
    <citation type="journal article" date="2014" name="Int. J. Syst. Evol. Microbiol.">
        <title>Complete genome sequence of Corynebacterium casei LMG S-19264T (=DSM 44701T), isolated from a smear-ripened cheese.</title>
        <authorList>
            <consortium name="US DOE Joint Genome Institute (JGI-PGF)"/>
            <person name="Walter F."/>
            <person name="Albersmeier A."/>
            <person name="Kalinowski J."/>
            <person name="Ruckert C."/>
        </authorList>
    </citation>
    <scope>NUCLEOTIDE SEQUENCE</scope>
    <source>
        <strain evidence="4">JCM 4815</strain>
    </source>
</reference>
<evidence type="ECO:0000259" key="3">
    <source>
        <dbReference type="Pfam" id="PF01757"/>
    </source>
</evidence>
<sequence length="424" mass="46598">MRPRGRGRRTGSVVHDAVAVAVRRQSDVVQHDRSALTAPPGPEALPYEPGASEQPAAPSAPSPGRSAPAPPRSARPSRDPYFDNAKYLTIVLVACGHAWEPLTYGSRAATAAYLTVYAFHMPAFALISGYFSRSFDLSPGRVRRLVTSVVVPYLVFETAYTLFYRWARDDWGYPLSLLDPWYVMWFLLALFVWRITTPLWPALRHPVPVALGIAALASVSPDTGGDMGLQRVLAFLPCFVLGLTLRGEHFERLRTRRVRLLALPVGAGALVAAYGVAPWFDAGWFYHRGSVTGQGAPAWAGLLTTPALFGLAVLLTACFLAWVPRRHTWFTALGAGTMYGYLLHGFVIKSSRFWDWYAPAWVHTPLGELMVTALAVGGITVLCGPPVRAVFRYVVEPRMEWAFRARDEPADTPVPREAAQAKAP</sequence>
<feature type="domain" description="Acyltransferase 3" evidence="3">
    <location>
        <begin position="80"/>
        <end position="380"/>
    </location>
</feature>
<dbReference type="Proteomes" id="UP000622166">
    <property type="component" value="Unassembled WGS sequence"/>
</dbReference>
<dbReference type="AlphaFoldDB" id="A0A918PD04"/>
<feature type="transmembrane region" description="Helical" evidence="2">
    <location>
        <begin position="369"/>
        <end position="391"/>
    </location>
</feature>
<feature type="transmembrane region" description="Helical" evidence="2">
    <location>
        <begin position="300"/>
        <end position="322"/>
    </location>
</feature>
<feature type="transmembrane region" description="Helical" evidence="2">
    <location>
        <begin position="173"/>
        <end position="193"/>
    </location>
</feature>
<dbReference type="Pfam" id="PF01757">
    <property type="entry name" value="Acyl_transf_3"/>
    <property type="match status" value="1"/>
</dbReference>
<keyword evidence="5" id="KW-1185">Reference proteome</keyword>
<organism evidence="4 5">
    <name type="scientific">Streptomyces poonensis</name>
    <dbReference type="NCBI Taxonomy" id="68255"/>
    <lineage>
        <taxon>Bacteria</taxon>
        <taxon>Bacillati</taxon>
        <taxon>Actinomycetota</taxon>
        <taxon>Actinomycetes</taxon>
        <taxon>Kitasatosporales</taxon>
        <taxon>Streptomycetaceae</taxon>
        <taxon>Streptomyces</taxon>
    </lineage>
</organism>
<evidence type="ECO:0000313" key="4">
    <source>
        <dbReference type="EMBL" id="GGZ00906.1"/>
    </source>
</evidence>
<feature type="transmembrane region" description="Helical" evidence="2">
    <location>
        <begin position="227"/>
        <end position="246"/>
    </location>
</feature>
<proteinExistence type="predicted"/>
<reference evidence="4" key="2">
    <citation type="submission" date="2020-09" db="EMBL/GenBank/DDBJ databases">
        <authorList>
            <person name="Sun Q."/>
            <person name="Ohkuma M."/>
        </authorList>
    </citation>
    <scope>NUCLEOTIDE SEQUENCE</scope>
    <source>
        <strain evidence="4">JCM 4815</strain>
    </source>
</reference>
<keyword evidence="2" id="KW-0812">Transmembrane</keyword>
<dbReference type="EMBL" id="BMVW01000002">
    <property type="protein sequence ID" value="GGZ00906.1"/>
    <property type="molecule type" value="Genomic_DNA"/>
</dbReference>
<feature type="compositionally biased region" description="Basic and acidic residues" evidence="1">
    <location>
        <begin position="24"/>
        <end position="34"/>
    </location>
</feature>
<keyword evidence="2" id="KW-0472">Membrane</keyword>
<dbReference type="PANTHER" id="PTHR37312:SF1">
    <property type="entry name" value="MEMBRANE-BOUND ACYLTRANSFERASE YKRP-RELATED"/>
    <property type="match status" value="1"/>
</dbReference>
<evidence type="ECO:0000256" key="1">
    <source>
        <dbReference type="SAM" id="MobiDB-lite"/>
    </source>
</evidence>
<feature type="transmembrane region" description="Helical" evidence="2">
    <location>
        <begin position="258"/>
        <end position="280"/>
    </location>
</feature>
<feature type="transmembrane region" description="Helical" evidence="2">
    <location>
        <begin position="111"/>
        <end position="133"/>
    </location>
</feature>
<dbReference type="InterPro" id="IPR002656">
    <property type="entry name" value="Acyl_transf_3_dom"/>
</dbReference>
<dbReference type="GO" id="GO:0016747">
    <property type="term" value="F:acyltransferase activity, transferring groups other than amino-acyl groups"/>
    <property type="evidence" value="ECO:0007669"/>
    <property type="project" value="InterPro"/>
</dbReference>
<dbReference type="InterPro" id="IPR052734">
    <property type="entry name" value="Nod_factor_acetyltransferase"/>
</dbReference>
<keyword evidence="2" id="KW-1133">Transmembrane helix</keyword>
<protein>
    <submittedName>
        <fullName evidence="4">Membrane protein</fullName>
    </submittedName>
</protein>
<feature type="transmembrane region" description="Helical" evidence="2">
    <location>
        <begin position="145"/>
        <end position="167"/>
    </location>
</feature>